<dbReference type="InterPro" id="IPR002108">
    <property type="entry name" value="ADF-H"/>
</dbReference>
<name>A0A168QC90_MUCCL</name>
<dbReference type="OrthoDB" id="3919494at2759"/>
<organism evidence="6 7">
    <name type="scientific">Mucor lusitanicus CBS 277.49</name>
    <dbReference type="NCBI Taxonomy" id="747725"/>
    <lineage>
        <taxon>Eukaryota</taxon>
        <taxon>Fungi</taxon>
        <taxon>Fungi incertae sedis</taxon>
        <taxon>Mucoromycota</taxon>
        <taxon>Mucoromycotina</taxon>
        <taxon>Mucoromycetes</taxon>
        <taxon>Mucorales</taxon>
        <taxon>Mucorineae</taxon>
        <taxon>Mucoraceae</taxon>
        <taxon>Mucor</taxon>
    </lineage>
</organism>
<feature type="domain" description="ADF-H" evidence="5">
    <location>
        <begin position="21"/>
        <end position="158"/>
    </location>
</feature>
<dbReference type="SUPFAM" id="SSF55753">
    <property type="entry name" value="Actin depolymerizing proteins"/>
    <property type="match status" value="1"/>
</dbReference>
<dbReference type="GO" id="GO:0034316">
    <property type="term" value="P:negative regulation of Arp2/3 complex-mediated actin nucleation"/>
    <property type="evidence" value="ECO:0007669"/>
    <property type="project" value="TreeGrafter"/>
</dbReference>
<proteinExistence type="inferred from homology"/>
<keyword evidence="3 4" id="KW-0539">Nucleus</keyword>
<dbReference type="PANTHER" id="PTHR11249:SF2">
    <property type="entry name" value="GLIA MATURATION FACTOR"/>
    <property type="match status" value="1"/>
</dbReference>
<evidence type="ECO:0000256" key="2">
    <source>
        <dbReference type="ARBA" id="ARBA00022490"/>
    </source>
</evidence>
<evidence type="ECO:0000313" key="6">
    <source>
        <dbReference type="EMBL" id="OAD09035.1"/>
    </source>
</evidence>
<dbReference type="CDD" id="cd11283">
    <property type="entry name" value="ADF_GMF-beta_like"/>
    <property type="match status" value="1"/>
</dbReference>
<evidence type="ECO:0000256" key="4">
    <source>
        <dbReference type="PIRNR" id="PIRNR001788"/>
    </source>
</evidence>
<dbReference type="FunFam" id="3.40.20.10:FF:000026">
    <property type="entry name" value="Glia maturation factor"/>
    <property type="match status" value="1"/>
</dbReference>
<dbReference type="VEuPathDB" id="FungiDB:MUCCIDRAFT_106010"/>
<dbReference type="SMART" id="SM00102">
    <property type="entry name" value="ADF"/>
    <property type="match status" value="1"/>
</dbReference>
<gene>
    <name evidence="6" type="ORF">MUCCIDRAFT_106010</name>
</gene>
<evidence type="ECO:0000256" key="1">
    <source>
        <dbReference type="ARBA" id="ARBA00010055"/>
    </source>
</evidence>
<comment type="similarity">
    <text evidence="1 4">Belongs to the actin-binding proteins ADF family. GMF subfamily.</text>
</comment>
<dbReference type="GO" id="GO:0005634">
    <property type="term" value="C:nucleus"/>
    <property type="evidence" value="ECO:0007669"/>
    <property type="project" value="UniProtKB-SubCell"/>
</dbReference>
<evidence type="ECO:0000313" key="7">
    <source>
        <dbReference type="Proteomes" id="UP000077051"/>
    </source>
</evidence>
<dbReference type="Pfam" id="PF00241">
    <property type="entry name" value="Cofilin_ADF"/>
    <property type="match status" value="1"/>
</dbReference>
<dbReference type="EMBL" id="AMYB01000001">
    <property type="protein sequence ID" value="OAD09035.1"/>
    <property type="molecule type" value="Genomic_DNA"/>
</dbReference>
<dbReference type="GO" id="GO:0071933">
    <property type="term" value="F:Arp2/3 complex binding"/>
    <property type="evidence" value="ECO:0007669"/>
    <property type="project" value="InterPro"/>
</dbReference>
<keyword evidence="7" id="KW-1185">Reference proteome</keyword>
<comment type="subcellular location">
    <subcellularLocation>
        <location evidence="4">Cytoplasm</location>
    </subcellularLocation>
    <subcellularLocation>
        <location evidence="4">Nucleus</location>
    </subcellularLocation>
</comment>
<dbReference type="PROSITE" id="PS51263">
    <property type="entry name" value="ADF_H"/>
    <property type="match status" value="1"/>
</dbReference>
<dbReference type="GO" id="GO:0003779">
    <property type="term" value="F:actin binding"/>
    <property type="evidence" value="ECO:0007669"/>
    <property type="project" value="InterPro"/>
</dbReference>
<dbReference type="PIRSF" id="PIRSF001788">
    <property type="entry name" value="GMF-beta"/>
    <property type="match status" value="1"/>
</dbReference>
<keyword evidence="2 4" id="KW-0963">Cytoplasm</keyword>
<dbReference type="GO" id="GO:0030864">
    <property type="term" value="C:cortical actin cytoskeleton"/>
    <property type="evidence" value="ECO:0007669"/>
    <property type="project" value="TreeGrafter"/>
</dbReference>
<evidence type="ECO:0000259" key="5">
    <source>
        <dbReference type="PROSITE" id="PS51263"/>
    </source>
</evidence>
<dbReference type="Gene3D" id="3.40.20.10">
    <property type="entry name" value="Severin"/>
    <property type="match status" value="1"/>
</dbReference>
<accession>A0A168QC90</accession>
<reference evidence="6 7" key="1">
    <citation type="submission" date="2015-06" db="EMBL/GenBank/DDBJ databases">
        <title>Expansion of signal transduction pathways in fungi by whole-genome duplication.</title>
        <authorList>
            <consortium name="DOE Joint Genome Institute"/>
            <person name="Corrochano L.M."/>
            <person name="Kuo A."/>
            <person name="Marcet-Houben M."/>
            <person name="Polaino S."/>
            <person name="Salamov A."/>
            <person name="Villalobos J.M."/>
            <person name="Alvarez M.I."/>
            <person name="Avalos J."/>
            <person name="Benito E.P."/>
            <person name="Benoit I."/>
            <person name="Burger G."/>
            <person name="Camino L.P."/>
            <person name="Canovas D."/>
            <person name="Cerda-Olmedo E."/>
            <person name="Cheng J.-F."/>
            <person name="Dominguez A."/>
            <person name="Elias M."/>
            <person name="Eslava A.P."/>
            <person name="Glaser F."/>
            <person name="Grimwood J."/>
            <person name="Gutierrez G."/>
            <person name="Heitman J."/>
            <person name="Henrissat B."/>
            <person name="Iturriaga E.A."/>
            <person name="Lang B.F."/>
            <person name="Lavin J.L."/>
            <person name="Lee S."/>
            <person name="Li W."/>
            <person name="Lindquist E."/>
            <person name="Lopez-Garcia S."/>
            <person name="Luque E.M."/>
            <person name="Marcos A.T."/>
            <person name="Martin J."/>
            <person name="Mccluskey K."/>
            <person name="Medina H.R."/>
            <person name="Miralles-Duran A."/>
            <person name="Miyazaki A."/>
            <person name="Munoz-Torres E."/>
            <person name="Oguiza J.A."/>
            <person name="Ohm R."/>
            <person name="Olmedo M."/>
            <person name="Orejas M."/>
            <person name="Ortiz-Castellanos L."/>
            <person name="Pisabarro A.G."/>
            <person name="Rodriguez-Romero J."/>
            <person name="Ruiz-Herrera J."/>
            <person name="Ruiz-Vazquez R."/>
            <person name="Sanz C."/>
            <person name="Schackwitz W."/>
            <person name="Schmutz J."/>
            <person name="Shahriari M."/>
            <person name="Shelest E."/>
            <person name="Silva-Franco F."/>
            <person name="Soanes D."/>
            <person name="Syed K."/>
            <person name="Tagua V.G."/>
            <person name="Talbot N.J."/>
            <person name="Thon M."/>
            <person name="De Vries R.P."/>
            <person name="Wiebenga A."/>
            <person name="Yadav J.S."/>
            <person name="Braun E.L."/>
            <person name="Baker S."/>
            <person name="Garre V."/>
            <person name="Horwitz B."/>
            <person name="Torres-Martinez S."/>
            <person name="Idnurm A."/>
            <person name="Herrera-Estrella A."/>
            <person name="Gabaldon T."/>
            <person name="Grigoriev I.V."/>
        </authorList>
    </citation>
    <scope>NUCLEOTIDE SEQUENCE [LARGE SCALE GENOMIC DNA]</scope>
    <source>
        <strain evidence="6 7">CBS 277.49</strain>
    </source>
</reference>
<dbReference type="InterPro" id="IPR029006">
    <property type="entry name" value="ADF-H/Gelsolin-like_dom_sf"/>
</dbReference>
<comment type="caution">
    <text evidence="6">The sequence shown here is derived from an EMBL/GenBank/DDBJ whole genome shotgun (WGS) entry which is preliminary data.</text>
</comment>
<dbReference type="InterPro" id="IPR011171">
    <property type="entry name" value="GMF"/>
</dbReference>
<evidence type="ECO:0000256" key="3">
    <source>
        <dbReference type="ARBA" id="ARBA00023242"/>
    </source>
</evidence>
<dbReference type="GO" id="GO:0071846">
    <property type="term" value="P:actin filament debranching"/>
    <property type="evidence" value="ECO:0007669"/>
    <property type="project" value="InterPro"/>
</dbReference>
<protein>
    <recommendedName>
        <fullName evidence="5">ADF-H domain-containing protein</fullName>
    </recommendedName>
</protein>
<dbReference type="AlphaFoldDB" id="A0A168QC90"/>
<dbReference type="STRING" id="747725.A0A168QC90"/>
<dbReference type="Proteomes" id="UP000077051">
    <property type="component" value="Unassembled WGS sequence"/>
</dbReference>
<sequence>MLSITRLKADRIPRHASDQTGSATSTCDIDADLVQKIKDFRFAKYESGNAAFVLQIDRKTLKIVEDEVYDDITLEDLVEELPENTPRFIILSYELKHDDGRTNFPLVFIYWSPSTAKAEVNMLYASAKTFLQEKIDVMRDFDIREADSLTDEFLKKQL</sequence>
<dbReference type="PANTHER" id="PTHR11249">
    <property type="entry name" value="GLIAL FACTOR NATURATION FACTOR"/>
    <property type="match status" value="1"/>
</dbReference>